<dbReference type="InterPro" id="IPR001597">
    <property type="entry name" value="ArAA_b-elim_lyase/Thr_aldolase"/>
</dbReference>
<dbReference type="Gene3D" id="3.90.1150.10">
    <property type="entry name" value="Aspartate Aminotransferase, domain 1"/>
    <property type="match status" value="1"/>
</dbReference>
<feature type="domain" description="Aromatic amino acid beta-eliminating lyase/threonine aldolase" evidence="5">
    <location>
        <begin position="49"/>
        <end position="292"/>
    </location>
</feature>
<comment type="cofactor">
    <cofactor evidence="1">
        <name>pyridoxal 5'-phosphate</name>
        <dbReference type="ChEBI" id="CHEBI:597326"/>
    </cofactor>
</comment>
<dbReference type="PANTHER" id="PTHR48097:SF5">
    <property type="entry name" value="LOW SPECIFICITY L-THREONINE ALDOLASE"/>
    <property type="match status" value="1"/>
</dbReference>
<evidence type="ECO:0000256" key="3">
    <source>
        <dbReference type="ARBA" id="ARBA00022898"/>
    </source>
</evidence>
<protein>
    <submittedName>
        <fullName evidence="6">L-threonine aldolase</fullName>
    </submittedName>
</protein>
<evidence type="ECO:0000256" key="1">
    <source>
        <dbReference type="ARBA" id="ARBA00001933"/>
    </source>
</evidence>
<dbReference type="Proteomes" id="UP000239895">
    <property type="component" value="Unassembled WGS sequence"/>
</dbReference>
<dbReference type="PANTHER" id="PTHR48097">
    <property type="entry name" value="L-THREONINE ALDOLASE-RELATED"/>
    <property type="match status" value="1"/>
</dbReference>
<organism evidence="6 7">
    <name type="scientific">Isoptericola halotolerans</name>
    <dbReference type="NCBI Taxonomy" id="300560"/>
    <lineage>
        <taxon>Bacteria</taxon>
        <taxon>Bacillati</taxon>
        <taxon>Actinomycetota</taxon>
        <taxon>Actinomycetes</taxon>
        <taxon>Micrococcales</taxon>
        <taxon>Promicromonosporaceae</taxon>
        <taxon>Isoptericola</taxon>
    </lineage>
</organism>
<evidence type="ECO:0000259" key="5">
    <source>
        <dbReference type="Pfam" id="PF01212"/>
    </source>
</evidence>
<comment type="caution">
    <text evidence="6">The sequence shown here is derived from an EMBL/GenBank/DDBJ whole genome shotgun (WGS) entry which is preliminary data.</text>
</comment>
<dbReference type="SUPFAM" id="SSF53383">
    <property type="entry name" value="PLP-dependent transferases"/>
    <property type="match status" value="2"/>
</dbReference>
<sequence length="500" mass="50077">MSTPALEVKTLRPSLPFRPHCGSRHVTRAASRRAGAGAYAERVTSLPPFASDNYAGTHPEVLAAVAAANDGFAVAYGDDPWTARLDARVAEVFGPGALAYPLINGTGANVVSLMALSERWGGVVTSDVAHVNTDENGAPERVGGLKMLPCPSADGRIEPFHVERWAGQRHDVHRAHPGVLSLTQSTELGTVYPVEALRALVDTAHGLGMAVHVDGSRLANAAAALGCSLRALTTDLGVDVVSLGAAKIGGMIGEAVVVLAPQDAPVVPGSGYDGGALRERAAAAVPFLRKSTMQLASKTRFVSAQLLALLGEPGAPVGGGAAAAPVTPGAAGAGAGPAAAGSGAGPAGAGSGARAGAGPAGAGPAGAGPAGAIARAAAEPLWWRNAVHANAMAARLRAGLESSGVLAPAPAEGDAPRAGAAPEGGAAVGGVRITRPVEANAVFATLPRAAADRVREQARFYDWAPGETPDRVEVRWMCSWDTPAEAVDAFVAAVADALAR</sequence>
<comment type="similarity">
    <text evidence="2">Belongs to the threonine aldolase family.</text>
</comment>
<proteinExistence type="inferred from homology"/>
<keyword evidence="3" id="KW-0663">Pyridoxal phosphate</keyword>
<dbReference type="Pfam" id="PF01212">
    <property type="entry name" value="Beta_elim_lyase"/>
    <property type="match status" value="1"/>
</dbReference>
<dbReference type="InterPro" id="IPR015424">
    <property type="entry name" value="PyrdxlP-dep_Trfase"/>
</dbReference>
<feature type="compositionally biased region" description="Low complexity" evidence="4">
    <location>
        <begin position="331"/>
        <end position="341"/>
    </location>
</feature>
<dbReference type="InterPro" id="IPR015422">
    <property type="entry name" value="PyrdxlP-dep_Trfase_small"/>
</dbReference>
<gene>
    <name evidence="6" type="ORF">BCL65_102159</name>
</gene>
<feature type="compositionally biased region" description="Gly residues" evidence="4">
    <location>
        <begin position="342"/>
        <end position="369"/>
    </location>
</feature>
<evidence type="ECO:0000313" key="6">
    <source>
        <dbReference type="EMBL" id="PRZ08617.1"/>
    </source>
</evidence>
<keyword evidence="7" id="KW-1185">Reference proteome</keyword>
<reference evidence="6 7" key="1">
    <citation type="submission" date="2018-03" db="EMBL/GenBank/DDBJ databases">
        <title>Comparative analysis of microorganisms from saline springs in Andes Mountain Range, Colombia.</title>
        <authorList>
            <person name="Rubin E."/>
        </authorList>
    </citation>
    <scope>NUCLEOTIDE SEQUENCE [LARGE SCALE GENOMIC DNA]</scope>
    <source>
        <strain evidence="6 7">CG 23</strain>
    </source>
</reference>
<dbReference type="EMBL" id="PVTX01000002">
    <property type="protein sequence ID" value="PRZ08617.1"/>
    <property type="molecule type" value="Genomic_DNA"/>
</dbReference>
<evidence type="ECO:0000313" key="7">
    <source>
        <dbReference type="Proteomes" id="UP000239895"/>
    </source>
</evidence>
<dbReference type="InterPro" id="IPR015421">
    <property type="entry name" value="PyrdxlP-dep_Trfase_major"/>
</dbReference>
<evidence type="ECO:0000256" key="4">
    <source>
        <dbReference type="SAM" id="MobiDB-lite"/>
    </source>
</evidence>
<feature type="region of interest" description="Disordered" evidence="4">
    <location>
        <begin position="331"/>
        <end position="369"/>
    </location>
</feature>
<name>A0ABX5EGR4_9MICO</name>
<accession>A0ABX5EGR4</accession>
<evidence type="ECO:0000256" key="2">
    <source>
        <dbReference type="ARBA" id="ARBA00006966"/>
    </source>
</evidence>
<dbReference type="Gene3D" id="3.40.640.10">
    <property type="entry name" value="Type I PLP-dependent aspartate aminotransferase-like (Major domain)"/>
    <property type="match status" value="1"/>
</dbReference>